<dbReference type="AlphaFoldDB" id="A0A934IFX6"/>
<feature type="signal peptide" evidence="2">
    <location>
        <begin position="1"/>
        <end position="40"/>
    </location>
</feature>
<evidence type="ECO:0000256" key="2">
    <source>
        <dbReference type="SAM" id="SignalP"/>
    </source>
</evidence>
<evidence type="ECO:0000259" key="4">
    <source>
        <dbReference type="Pfam" id="PF13629"/>
    </source>
</evidence>
<dbReference type="EMBL" id="JAEKPD010000013">
    <property type="protein sequence ID" value="MBJ3763657.1"/>
    <property type="molecule type" value="Genomic_DNA"/>
</dbReference>
<dbReference type="Pfam" id="PF13629">
    <property type="entry name" value="T2SS-T3SS_pil_N"/>
    <property type="match status" value="1"/>
</dbReference>
<dbReference type="Pfam" id="PF00263">
    <property type="entry name" value="Secretin"/>
    <property type="match status" value="1"/>
</dbReference>
<evidence type="ECO:0000313" key="6">
    <source>
        <dbReference type="Proteomes" id="UP000642488"/>
    </source>
</evidence>
<dbReference type="GO" id="GO:0009306">
    <property type="term" value="P:protein secretion"/>
    <property type="evidence" value="ECO:0007669"/>
    <property type="project" value="InterPro"/>
</dbReference>
<dbReference type="PRINTS" id="PR01032">
    <property type="entry name" value="PHAGEIV"/>
</dbReference>
<feature type="domain" description="Pilus formation protein N-terminal" evidence="4">
    <location>
        <begin position="54"/>
        <end position="121"/>
    </location>
</feature>
<protein>
    <submittedName>
        <fullName evidence="5">Type II and III secretion system protein family protein</fullName>
    </submittedName>
</protein>
<accession>A0A934IFX6</accession>
<gene>
    <name evidence="5" type="ORF">ILP92_12945</name>
</gene>
<feature type="chain" id="PRO_5037898063" evidence="2">
    <location>
        <begin position="41"/>
        <end position="483"/>
    </location>
</feature>
<feature type="domain" description="Type II/III secretion system secretin-like" evidence="3">
    <location>
        <begin position="257"/>
        <end position="417"/>
    </location>
</feature>
<keyword evidence="2" id="KW-0732">Signal</keyword>
<organism evidence="5 6">
    <name type="scientific">Palleronia pontilimi</name>
    <dbReference type="NCBI Taxonomy" id="1964209"/>
    <lineage>
        <taxon>Bacteria</taxon>
        <taxon>Pseudomonadati</taxon>
        <taxon>Pseudomonadota</taxon>
        <taxon>Alphaproteobacteria</taxon>
        <taxon>Rhodobacterales</taxon>
        <taxon>Roseobacteraceae</taxon>
        <taxon>Palleronia</taxon>
    </lineage>
</organism>
<name>A0A934IFX6_9RHOB</name>
<dbReference type="GO" id="GO:0015627">
    <property type="term" value="C:type II protein secretion system complex"/>
    <property type="evidence" value="ECO:0007669"/>
    <property type="project" value="TreeGrafter"/>
</dbReference>
<dbReference type="InterPro" id="IPR004846">
    <property type="entry name" value="T2SS/T3SS_dom"/>
</dbReference>
<comment type="caution">
    <text evidence="5">The sequence shown here is derived from an EMBL/GenBank/DDBJ whole genome shotgun (WGS) entry which is preliminary data.</text>
</comment>
<keyword evidence="6" id="KW-1185">Reference proteome</keyword>
<evidence type="ECO:0000256" key="1">
    <source>
        <dbReference type="RuleBase" id="RU004003"/>
    </source>
</evidence>
<dbReference type="InterPro" id="IPR050810">
    <property type="entry name" value="Bact_Secretion_Sys_Channel"/>
</dbReference>
<sequence length="483" mass="51872">MNHLKHKIGSPPGARHFTTLIGAALLAVSALFQASGPADAQTRDIRIDDGVLSTVEIAPSTTLTVTTDRPFADILIGDNAIADVFPLTDTSLYIQAKTTGVTNITLYSNDKQLLEVIDVRVRVDFSQLERAIARAVPSAQISVMNVNNRIRLSGTVKDNVDKKRVLDIAAQFSTDPVIDTISVASAQQVELDVRILEVERNAGRNLGVSLTGTRESGQTAFVTNGASVAAQNGAPFGSLIGELLEISGVQIDVVINALENKGLARRLANPKLVTTNGVEANFVVGGEVPISSTSVNENGFVVEGTDYREYGVRLNFVPTVLDDELISLRISPEVSDIDPSLTVNGQPAFISRKAETTVSLRNGQSFAIAGLLQANNARNTSQVPWLGQIPVLGTLFSSRSFQKRESDLVILVTPRLVAPVGPNTPLSSPLDSTRSSNDVELFLLGMLEVDRDLLRRFRDGNGVVGPYGHIIDLEFEDAVINKK</sequence>
<evidence type="ECO:0000313" key="5">
    <source>
        <dbReference type="EMBL" id="MBJ3763657.1"/>
    </source>
</evidence>
<proteinExistence type="inferred from homology"/>
<comment type="similarity">
    <text evidence="1">Belongs to the bacterial secretin family.</text>
</comment>
<reference evidence="5" key="1">
    <citation type="submission" date="2020-12" db="EMBL/GenBank/DDBJ databases">
        <title>Bacterial taxonomy.</title>
        <authorList>
            <person name="Pan X."/>
        </authorList>
    </citation>
    <scope>NUCLEOTIDE SEQUENCE</scope>
    <source>
        <strain evidence="5">KCTC 52957</strain>
    </source>
</reference>
<evidence type="ECO:0000259" key="3">
    <source>
        <dbReference type="Pfam" id="PF00263"/>
    </source>
</evidence>
<dbReference type="Proteomes" id="UP000642488">
    <property type="component" value="Unassembled WGS sequence"/>
</dbReference>
<dbReference type="RefSeq" id="WP_198916832.1">
    <property type="nucleotide sequence ID" value="NZ_JAEKPD010000013.1"/>
</dbReference>
<dbReference type="InterPro" id="IPR001775">
    <property type="entry name" value="GspD/PilQ"/>
</dbReference>
<dbReference type="PRINTS" id="PR00811">
    <property type="entry name" value="BCTERIALGSPD"/>
</dbReference>
<dbReference type="PANTHER" id="PTHR30332">
    <property type="entry name" value="PROBABLE GENERAL SECRETION PATHWAY PROTEIN D"/>
    <property type="match status" value="1"/>
</dbReference>
<dbReference type="InterPro" id="IPR032789">
    <property type="entry name" value="T2SS-T3SS_pil_N"/>
</dbReference>
<dbReference type="PANTHER" id="PTHR30332:SF17">
    <property type="entry name" value="TYPE IV PILIATION SYSTEM PROTEIN DR_0774-RELATED"/>
    <property type="match status" value="1"/>
</dbReference>